<dbReference type="CDD" id="cd03131">
    <property type="entry name" value="GATase1_HTS"/>
    <property type="match status" value="1"/>
</dbReference>
<dbReference type="SUPFAM" id="SSF52317">
    <property type="entry name" value="Class I glutamine amidotransferase-like"/>
    <property type="match status" value="1"/>
</dbReference>
<evidence type="ECO:0000256" key="3">
    <source>
        <dbReference type="ARBA" id="ARBA00022605"/>
    </source>
</evidence>
<evidence type="ECO:0000313" key="10">
    <source>
        <dbReference type="EMBL" id="TCZ73022.1"/>
    </source>
</evidence>
<proteinExistence type="inferred from homology"/>
<keyword evidence="6 8" id="KW-0012">Acyltransferase</keyword>
<comment type="subcellular location">
    <subcellularLocation>
        <location evidence="1 8">Cytoplasm</location>
    </subcellularLocation>
</comment>
<dbReference type="EC" id="2.3.1.31" evidence="8"/>
<dbReference type="NCBIfam" id="TIGR01001">
    <property type="entry name" value="metA"/>
    <property type="match status" value="1"/>
</dbReference>
<evidence type="ECO:0000313" key="11">
    <source>
        <dbReference type="Proteomes" id="UP000295418"/>
    </source>
</evidence>
<evidence type="ECO:0000256" key="9">
    <source>
        <dbReference type="PIRSR" id="PIRSR000450-1"/>
    </source>
</evidence>
<keyword evidence="11" id="KW-1185">Reference proteome</keyword>
<dbReference type="PANTHER" id="PTHR20919">
    <property type="entry name" value="HOMOSERINE O-SUCCINYLTRANSFERASE"/>
    <property type="match status" value="1"/>
</dbReference>
<dbReference type="AlphaFoldDB" id="A0A4V6P676"/>
<feature type="site" description="Important for substrate specificity" evidence="8">
    <location>
        <position position="192"/>
    </location>
</feature>
<comment type="similarity">
    <text evidence="8">Belongs to the MetA family.</text>
</comment>
<dbReference type="HAMAP" id="MF_00295">
    <property type="entry name" value="MetA_acyltransf"/>
    <property type="match status" value="1"/>
</dbReference>
<evidence type="ECO:0000256" key="8">
    <source>
        <dbReference type="HAMAP-Rule" id="MF_00295"/>
    </source>
</evidence>
<feature type="binding site" evidence="8">
    <location>
        <position position="192"/>
    </location>
    <ligand>
        <name>substrate</name>
    </ligand>
</feature>
<evidence type="ECO:0000256" key="6">
    <source>
        <dbReference type="ARBA" id="ARBA00023315"/>
    </source>
</evidence>
<comment type="catalytic activity">
    <reaction evidence="7 8">
        <text>L-homoserine + acetyl-CoA = O-acetyl-L-homoserine + CoA</text>
        <dbReference type="Rhea" id="RHEA:13701"/>
        <dbReference type="ChEBI" id="CHEBI:57287"/>
        <dbReference type="ChEBI" id="CHEBI:57288"/>
        <dbReference type="ChEBI" id="CHEBI:57476"/>
        <dbReference type="ChEBI" id="CHEBI:57716"/>
        <dbReference type="EC" id="2.3.1.31"/>
    </reaction>
</comment>
<evidence type="ECO:0000256" key="4">
    <source>
        <dbReference type="ARBA" id="ARBA00022679"/>
    </source>
</evidence>
<dbReference type="Pfam" id="PF04204">
    <property type="entry name" value="HTS"/>
    <property type="match status" value="1"/>
</dbReference>
<keyword evidence="2 8" id="KW-0963">Cytoplasm</keyword>
<feature type="site" description="Important for acyl-CoA specificity" evidence="8">
    <location>
        <position position="111"/>
    </location>
</feature>
<evidence type="ECO:0000256" key="5">
    <source>
        <dbReference type="ARBA" id="ARBA00023167"/>
    </source>
</evidence>
<dbReference type="FunFam" id="3.40.50.880:FF:000004">
    <property type="entry name" value="Homoserine O-succinyltransferase"/>
    <property type="match status" value="1"/>
</dbReference>
<evidence type="ECO:0000256" key="1">
    <source>
        <dbReference type="ARBA" id="ARBA00004496"/>
    </source>
</evidence>
<dbReference type="InterPro" id="IPR029062">
    <property type="entry name" value="Class_I_gatase-like"/>
</dbReference>
<evidence type="ECO:0000256" key="2">
    <source>
        <dbReference type="ARBA" id="ARBA00022490"/>
    </source>
</evidence>
<evidence type="ECO:0000256" key="7">
    <source>
        <dbReference type="ARBA" id="ARBA00049043"/>
    </source>
</evidence>
<dbReference type="UniPathway" id="UPA00051">
    <property type="reaction ID" value="UER00074"/>
</dbReference>
<feature type="active site" description="Proton acceptor" evidence="8">
    <location>
        <position position="235"/>
    </location>
</feature>
<feature type="active site" evidence="8">
    <location>
        <position position="237"/>
    </location>
</feature>
<feature type="binding site" evidence="8">
    <location>
        <position position="249"/>
    </location>
    <ligand>
        <name>substrate</name>
    </ligand>
</feature>
<gene>
    <name evidence="10" type="primary">metA</name>
    <name evidence="8" type="synonym">metAA</name>
    <name evidence="10" type="ORF">E0485_21615</name>
</gene>
<name>A0A4V6P676_9BACL</name>
<dbReference type="GO" id="GO:0008899">
    <property type="term" value="F:homoserine O-succinyltransferase activity"/>
    <property type="evidence" value="ECO:0007669"/>
    <property type="project" value="UniProtKB-UniRule"/>
</dbReference>
<protein>
    <recommendedName>
        <fullName evidence="8">Homoserine O-acetyltransferase</fullName>
        <shortName evidence="8">HAT</shortName>
        <ecNumber evidence="8">2.3.1.31</ecNumber>
    </recommendedName>
    <alternativeName>
        <fullName evidence="8">Homoserine transacetylase</fullName>
        <shortName evidence="8">HTA</shortName>
    </alternativeName>
</protein>
<dbReference type="RefSeq" id="WP_132420148.1">
    <property type="nucleotide sequence ID" value="NZ_SKFG01000035.1"/>
</dbReference>
<feature type="binding site" evidence="8">
    <location>
        <position position="163"/>
    </location>
    <ligand>
        <name>substrate</name>
    </ligand>
</feature>
<keyword evidence="4 8" id="KW-0808">Transferase</keyword>
<dbReference type="GO" id="GO:0004414">
    <property type="term" value="F:homoserine O-acetyltransferase activity"/>
    <property type="evidence" value="ECO:0007669"/>
    <property type="project" value="UniProtKB-EC"/>
</dbReference>
<dbReference type="PIRSF" id="PIRSF000450">
    <property type="entry name" value="H_ser_succinyltr"/>
    <property type="match status" value="1"/>
</dbReference>
<organism evidence="10 11">
    <name type="scientific">Paenibacillus albiflavus</name>
    <dbReference type="NCBI Taxonomy" id="2545760"/>
    <lineage>
        <taxon>Bacteria</taxon>
        <taxon>Bacillati</taxon>
        <taxon>Bacillota</taxon>
        <taxon>Bacilli</taxon>
        <taxon>Bacillales</taxon>
        <taxon>Paenibacillaceae</taxon>
        <taxon>Paenibacillus</taxon>
    </lineage>
</organism>
<comment type="function">
    <text evidence="8">Transfers an acetyl group from acetyl-CoA to L-homoserine, forming acetyl-L-homoserine.</text>
</comment>
<dbReference type="Gene3D" id="3.40.50.880">
    <property type="match status" value="1"/>
</dbReference>
<comment type="caution">
    <text evidence="8">Lacks conserved residue(s) required for the propagation of feature annotation.</text>
</comment>
<dbReference type="Proteomes" id="UP000295418">
    <property type="component" value="Unassembled WGS sequence"/>
</dbReference>
<dbReference type="PANTHER" id="PTHR20919:SF0">
    <property type="entry name" value="HOMOSERINE O-SUCCINYLTRANSFERASE"/>
    <property type="match status" value="1"/>
</dbReference>
<feature type="active site" description="Acyl-thioester intermediate" evidence="8 9">
    <location>
        <position position="142"/>
    </location>
</feature>
<sequence length="316" mass="36983">MPVKVPDHLPAKEILQSENVFVMDESRAFHQDIRPLRIALLNLMPTKETTETQILRLLSNTPLQIEFTLLHPKSYTSKNTSEEHLSLFYKTFEDVKDEQLDGLIITGAPVEQMNFEEVAYWEELQEIMEWSKTNVTSTMHICWAAQAGLYYHYEVPKYLLDEKIFGVFPHTCTESHTKLVRGFDEMFFVPQSRHTEVRREDITKHAELNILSESEQAGVYLVASKDGKQIFVTGHSEYDPYTLKWEYDRDVNKGLEIAIPYNYYPNDDPTRVPMSTWRAHANLLFSNWLNYYVYQETPYELAVNKKKVVHSSDERG</sequence>
<dbReference type="InterPro" id="IPR033752">
    <property type="entry name" value="MetA_family"/>
</dbReference>
<accession>A0A4V6P676</accession>
<keyword evidence="3 8" id="KW-0028">Amino-acid biosynthesis</keyword>
<keyword evidence="5 8" id="KW-0486">Methionine biosynthesis</keyword>
<dbReference type="GO" id="GO:0005737">
    <property type="term" value="C:cytoplasm"/>
    <property type="evidence" value="ECO:0007669"/>
    <property type="project" value="UniProtKB-SubCell"/>
</dbReference>
<comment type="pathway">
    <text evidence="8">Amino-acid biosynthesis; L-methionine biosynthesis via de novo pathway; O-acetyl-L-homoserine from L-homoserine: step 1/1.</text>
</comment>
<dbReference type="GO" id="GO:0019281">
    <property type="term" value="P:L-methionine biosynthetic process from homoserine via O-succinyl-L-homoserine and cystathionine"/>
    <property type="evidence" value="ECO:0007669"/>
    <property type="project" value="InterPro"/>
</dbReference>
<comment type="caution">
    <text evidence="10">The sequence shown here is derived from an EMBL/GenBank/DDBJ whole genome shotgun (WGS) entry which is preliminary data.</text>
</comment>
<dbReference type="OrthoDB" id="9772423at2"/>
<reference evidence="10 11" key="1">
    <citation type="submission" date="2019-03" db="EMBL/GenBank/DDBJ databases">
        <authorList>
            <person name="Kim M.K.M."/>
        </authorList>
    </citation>
    <scope>NUCLEOTIDE SEQUENCE [LARGE SCALE GENOMIC DNA]</scope>
    <source>
        <strain evidence="10 11">18JY21-1</strain>
    </source>
</reference>
<dbReference type="EMBL" id="SKFG01000035">
    <property type="protein sequence ID" value="TCZ73022.1"/>
    <property type="molecule type" value="Genomic_DNA"/>
</dbReference>
<dbReference type="InterPro" id="IPR005697">
    <property type="entry name" value="HST_MetA"/>
</dbReference>